<accession>A0A382C8I8</accession>
<name>A0A382C8I8_9ZZZZ</name>
<organism evidence="1">
    <name type="scientific">marine metagenome</name>
    <dbReference type="NCBI Taxonomy" id="408172"/>
    <lineage>
        <taxon>unclassified sequences</taxon>
        <taxon>metagenomes</taxon>
        <taxon>ecological metagenomes</taxon>
    </lineage>
</organism>
<dbReference type="EMBL" id="UINC01033320">
    <property type="protein sequence ID" value="SVB22418.1"/>
    <property type="molecule type" value="Genomic_DNA"/>
</dbReference>
<protein>
    <submittedName>
        <fullName evidence="1">Uncharacterized protein</fullName>
    </submittedName>
</protein>
<proteinExistence type="predicted"/>
<gene>
    <name evidence="1" type="ORF">METZ01_LOCUS175272</name>
</gene>
<reference evidence="1" key="1">
    <citation type="submission" date="2018-05" db="EMBL/GenBank/DDBJ databases">
        <authorList>
            <person name="Lanie J.A."/>
            <person name="Ng W.-L."/>
            <person name="Kazmierczak K.M."/>
            <person name="Andrzejewski T.M."/>
            <person name="Davidsen T.M."/>
            <person name="Wayne K.J."/>
            <person name="Tettelin H."/>
            <person name="Glass J.I."/>
            <person name="Rusch D."/>
            <person name="Podicherti R."/>
            <person name="Tsui H.-C.T."/>
            <person name="Winkler M.E."/>
        </authorList>
    </citation>
    <scope>NUCLEOTIDE SEQUENCE</scope>
</reference>
<dbReference type="AlphaFoldDB" id="A0A382C8I8"/>
<sequence>MPGEELLKLGNRKKTKKETVDILFILVVFFGEGIN</sequence>
<evidence type="ECO:0000313" key="1">
    <source>
        <dbReference type="EMBL" id="SVB22418.1"/>
    </source>
</evidence>